<proteinExistence type="predicted"/>
<sequence>MVDIGEAGSSRRAAHACSGLNRRTVTDEEWATVTAEVNWAPPRSSVKLPLHRVGMRKKFSCMKLLAALQVYVLRVLLPLSFYLFVLEIRSLLHLALLIYIQFMQNRNSVQHSETFISFAAGSSIKSISSSFPKVVPNS</sequence>
<evidence type="ECO:0000256" key="1">
    <source>
        <dbReference type="SAM" id="Phobius"/>
    </source>
</evidence>
<dbReference type="AlphaFoldDB" id="A0A0Q3LX32"/>
<feature type="transmembrane region" description="Helical" evidence="1">
    <location>
        <begin position="59"/>
        <end position="77"/>
    </location>
</feature>
<organism evidence="2">
    <name type="scientific">Brachypodium distachyon</name>
    <name type="common">Purple false brome</name>
    <name type="synonym">Trachynia distachya</name>
    <dbReference type="NCBI Taxonomy" id="15368"/>
    <lineage>
        <taxon>Eukaryota</taxon>
        <taxon>Viridiplantae</taxon>
        <taxon>Streptophyta</taxon>
        <taxon>Embryophyta</taxon>
        <taxon>Tracheophyta</taxon>
        <taxon>Spermatophyta</taxon>
        <taxon>Magnoliopsida</taxon>
        <taxon>Liliopsida</taxon>
        <taxon>Poales</taxon>
        <taxon>Poaceae</taxon>
        <taxon>BOP clade</taxon>
        <taxon>Pooideae</taxon>
        <taxon>Stipodae</taxon>
        <taxon>Brachypodieae</taxon>
        <taxon>Brachypodium</taxon>
    </lineage>
</organism>
<keyword evidence="1" id="KW-0472">Membrane</keyword>
<name>A0A0Q3LX32_BRADI</name>
<protein>
    <submittedName>
        <fullName evidence="2 3">Uncharacterized protein</fullName>
    </submittedName>
</protein>
<dbReference type="Gramene" id="KQJ96869">
    <property type="protein sequence ID" value="KQJ96869"/>
    <property type="gene ID" value="BRADI_3g27531v3"/>
</dbReference>
<keyword evidence="4" id="KW-1185">Reference proteome</keyword>
<keyword evidence="1" id="KW-1133">Transmembrane helix</keyword>
<evidence type="ECO:0000313" key="3">
    <source>
        <dbReference type="EnsemblPlants" id="KQJ96869"/>
    </source>
</evidence>
<dbReference type="Proteomes" id="UP000008810">
    <property type="component" value="Chromosome 3"/>
</dbReference>
<dbReference type="InParanoid" id="A0A0Q3LX32"/>
<accession>A0A0Q3LX32</accession>
<dbReference type="OrthoDB" id="552115at2759"/>
<reference evidence="3" key="3">
    <citation type="submission" date="2018-08" db="UniProtKB">
        <authorList>
            <consortium name="EnsemblPlants"/>
        </authorList>
    </citation>
    <scope>IDENTIFICATION</scope>
    <source>
        <strain evidence="3">cv. Bd21</strain>
    </source>
</reference>
<reference evidence="2" key="2">
    <citation type="submission" date="2017-06" db="EMBL/GenBank/DDBJ databases">
        <title>WGS assembly of Brachypodium distachyon.</title>
        <authorList>
            <consortium name="The International Brachypodium Initiative"/>
            <person name="Lucas S."/>
            <person name="Harmon-Smith M."/>
            <person name="Lail K."/>
            <person name="Tice H."/>
            <person name="Grimwood J."/>
            <person name="Bruce D."/>
            <person name="Barry K."/>
            <person name="Shu S."/>
            <person name="Lindquist E."/>
            <person name="Wang M."/>
            <person name="Pitluck S."/>
            <person name="Vogel J.P."/>
            <person name="Garvin D.F."/>
            <person name="Mockler T.C."/>
            <person name="Schmutz J."/>
            <person name="Rokhsar D."/>
            <person name="Bevan M.W."/>
        </authorList>
    </citation>
    <scope>NUCLEOTIDE SEQUENCE</scope>
    <source>
        <strain evidence="2">Bd21</strain>
    </source>
</reference>
<dbReference type="EnsemblPlants" id="KQJ96869">
    <property type="protein sequence ID" value="KQJ96869"/>
    <property type="gene ID" value="BRADI_3g27531v3"/>
</dbReference>
<keyword evidence="1" id="KW-0812">Transmembrane</keyword>
<dbReference type="EMBL" id="CM000882">
    <property type="protein sequence ID" value="KQJ96869.1"/>
    <property type="molecule type" value="Genomic_DNA"/>
</dbReference>
<reference evidence="2 3" key="1">
    <citation type="journal article" date="2010" name="Nature">
        <title>Genome sequencing and analysis of the model grass Brachypodium distachyon.</title>
        <authorList>
            <consortium name="International Brachypodium Initiative"/>
        </authorList>
    </citation>
    <scope>NUCLEOTIDE SEQUENCE [LARGE SCALE GENOMIC DNA]</scope>
    <source>
        <strain evidence="2 3">Bd21</strain>
    </source>
</reference>
<gene>
    <name evidence="2" type="ORF">BRADI_3g27531v3</name>
</gene>
<evidence type="ECO:0000313" key="2">
    <source>
        <dbReference type="EMBL" id="KQJ96869.1"/>
    </source>
</evidence>
<evidence type="ECO:0000313" key="4">
    <source>
        <dbReference type="Proteomes" id="UP000008810"/>
    </source>
</evidence>